<name>A0A835RZY8_VANPL</name>
<evidence type="ECO:0000313" key="2">
    <source>
        <dbReference type="Proteomes" id="UP000636800"/>
    </source>
</evidence>
<dbReference type="Proteomes" id="UP000636800">
    <property type="component" value="Chromosome 1"/>
</dbReference>
<proteinExistence type="predicted"/>
<sequence length="102" mass="11377">MSKWKYQLGYHRSELGQKIAPTGLEEAGLSKASTGRSSGRVFGGDFSQSRYDCRPVATSAACRRDRDPRGEWLDGAADRWKQKDRKEGLGWRVAGMKPIDGE</sequence>
<keyword evidence="2" id="KW-1185">Reference proteome</keyword>
<comment type="caution">
    <text evidence="1">The sequence shown here is derived from an EMBL/GenBank/DDBJ whole genome shotgun (WGS) entry which is preliminary data.</text>
</comment>
<dbReference type="AlphaFoldDB" id="A0A835RZY8"/>
<gene>
    <name evidence="1" type="ORF">HPP92_003440</name>
</gene>
<accession>A0A835RZY8</accession>
<dbReference type="EMBL" id="JADCNL010000001">
    <property type="protein sequence ID" value="KAG0498749.1"/>
    <property type="molecule type" value="Genomic_DNA"/>
</dbReference>
<dbReference type="OrthoDB" id="731074at2759"/>
<protein>
    <submittedName>
        <fullName evidence="1">Uncharacterized protein</fullName>
    </submittedName>
</protein>
<reference evidence="1 2" key="1">
    <citation type="journal article" date="2020" name="Nat. Food">
        <title>A phased Vanilla planifolia genome enables genetic improvement of flavour and production.</title>
        <authorList>
            <person name="Hasing T."/>
            <person name="Tang H."/>
            <person name="Brym M."/>
            <person name="Khazi F."/>
            <person name="Huang T."/>
            <person name="Chambers A.H."/>
        </authorList>
    </citation>
    <scope>NUCLEOTIDE SEQUENCE [LARGE SCALE GENOMIC DNA]</scope>
    <source>
        <tissue evidence="1">Leaf</tissue>
    </source>
</reference>
<organism evidence="1 2">
    <name type="scientific">Vanilla planifolia</name>
    <name type="common">Vanilla</name>
    <dbReference type="NCBI Taxonomy" id="51239"/>
    <lineage>
        <taxon>Eukaryota</taxon>
        <taxon>Viridiplantae</taxon>
        <taxon>Streptophyta</taxon>
        <taxon>Embryophyta</taxon>
        <taxon>Tracheophyta</taxon>
        <taxon>Spermatophyta</taxon>
        <taxon>Magnoliopsida</taxon>
        <taxon>Liliopsida</taxon>
        <taxon>Asparagales</taxon>
        <taxon>Orchidaceae</taxon>
        <taxon>Vanilloideae</taxon>
        <taxon>Vanilleae</taxon>
        <taxon>Vanilla</taxon>
    </lineage>
</organism>
<evidence type="ECO:0000313" key="1">
    <source>
        <dbReference type="EMBL" id="KAG0498749.1"/>
    </source>
</evidence>